<dbReference type="Proteomes" id="UP001523528">
    <property type="component" value="Unassembled WGS sequence"/>
</dbReference>
<dbReference type="RefSeq" id="WP_165992843.1">
    <property type="nucleotide sequence ID" value="NZ_JAMYZY010000018.1"/>
</dbReference>
<feature type="transmembrane region" description="Helical" evidence="2">
    <location>
        <begin position="567"/>
        <end position="592"/>
    </location>
</feature>
<feature type="transmembrane region" description="Helical" evidence="2">
    <location>
        <begin position="480"/>
        <end position="501"/>
    </location>
</feature>
<feature type="transmembrane region" description="Helical" evidence="2">
    <location>
        <begin position="612"/>
        <end position="633"/>
    </location>
</feature>
<evidence type="ECO:0000256" key="1">
    <source>
        <dbReference type="SAM" id="MobiDB-lite"/>
    </source>
</evidence>
<keyword evidence="2" id="KW-0472">Membrane</keyword>
<sequence length="775" mass="81370">MMRGTIFKGIAASGLVSLALLSVLAAPAYADVTPSSVSWAALEAGNDFTGQILDSLFPMDGATQTTTGLMLEWFTAYVGMIAAVWLFYSTIIQIHKTAESGKILSASFSGWVPIRVIGAIIMMAPVSTNGGYSLGQDLIIKTAKVSIGMGRTLKDIVIDSVGPKALPLSAPIIPGSRQIVQGVINSELCRSLINIAGNNSNLVPAPEVSIGTKEAFRVTVSYDMAQGDAQAIPACGKISMAATGQVSAQLSLATTQKSLSTIDFSAEGNMRVAALKQLISNIRPNTDRIAKTLWETRDVTVLNTLNSVFTGQSQYFSGRLTAISSSAIAKIRAAGSNNGSEDSGIVFMKNLGWTGLGAYYLEISRLNAEVQAVSAITPSVQKPSWAGVGGYLSSDLAPFLLSITGYMAKQDEMLVTTDQSYAPSASPQLFANSVVSQDAPGVLDKVLRYTGLSEKTFVTIMNYLVIPSAGTGWTDPLSNMLGLGHFLIMLALTIIGASAIASSSSASAAAGVVSLATGNFGAAAAAAAAATFTGVVTALLVPLFTAAFMLMAPGVTLAYILPMTPCLFWYAGVAGWLVLVVEAMAAAPLWFLAHMTFAGDGIHGKGIRGYEILFTILFRPSMMVVGMICSYTIFSGMSWIIMKSFVIACGFVFDNGYLVDNFIGILVLMGLYVTLEMTTATLSFRLISTLPHHLPDMVGFRSIGRVDADAFVQNSQDPVKKGVDTASEATKSVVKNTSDNSSQGSGGGGKQNENGTPKMDSNTKAQMDEAPVVEV</sequence>
<name>A0ABT1F3T6_9PROT</name>
<feature type="signal peptide" evidence="3">
    <location>
        <begin position="1"/>
        <end position="30"/>
    </location>
</feature>
<keyword evidence="2" id="KW-1133">Transmembrane helix</keyword>
<feature type="transmembrane region" description="Helical" evidence="2">
    <location>
        <begin position="508"/>
        <end position="532"/>
    </location>
</feature>
<proteinExistence type="predicted"/>
<evidence type="ECO:0000256" key="3">
    <source>
        <dbReference type="SAM" id="SignalP"/>
    </source>
</evidence>
<protein>
    <submittedName>
        <fullName evidence="4">DotA/TraY family protein</fullName>
    </submittedName>
</protein>
<reference evidence="4 5" key="1">
    <citation type="submission" date="2022-06" db="EMBL/GenBank/DDBJ databases">
        <title>Acetobacer genomes from food samples.</title>
        <authorList>
            <person name="Sombolestani A."/>
        </authorList>
    </citation>
    <scope>NUCLEOTIDE SEQUENCE [LARGE SCALE GENOMIC DNA]</scope>
    <source>
        <strain evidence="4 5">R-83285</strain>
    </source>
</reference>
<keyword evidence="3" id="KW-0732">Signal</keyword>
<dbReference type="EMBL" id="JAMYZZ010000018">
    <property type="protein sequence ID" value="MCP1258939.1"/>
    <property type="molecule type" value="Genomic_DNA"/>
</dbReference>
<accession>A0ABT1F3T6</accession>
<feature type="region of interest" description="Disordered" evidence="1">
    <location>
        <begin position="719"/>
        <end position="775"/>
    </location>
</feature>
<feature type="transmembrane region" description="Helical" evidence="2">
    <location>
        <begin position="538"/>
        <end position="560"/>
    </location>
</feature>
<comment type="caution">
    <text evidence="4">The sequence shown here is derived from an EMBL/GenBank/DDBJ whole genome shotgun (WGS) entry which is preliminary data.</text>
</comment>
<keyword evidence="5" id="KW-1185">Reference proteome</keyword>
<evidence type="ECO:0000313" key="4">
    <source>
        <dbReference type="EMBL" id="MCP1258939.1"/>
    </source>
</evidence>
<feature type="transmembrane region" description="Helical" evidence="2">
    <location>
        <begin position="73"/>
        <end position="91"/>
    </location>
</feature>
<feature type="transmembrane region" description="Helical" evidence="2">
    <location>
        <begin position="665"/>
        <end position="687"/>
    </location>
</feature>
<dbReference type="NCBIfam" id="TIGR04346">
    <property type="entry name" value="DotA_TraY"/>
    <property type="match status" value="1"/>
</dbReference>
<evidence type="ECO:0000256" key="2">
    <source>
        <dbReference type="SAM" id="Phobius"/>
    </source>
</evidence>
<feature type="transmembrane region" description="Helical" evidence="2">
    <location>
        <begin position="103"/>
        <end position="124"/>
    </location>
</feature>
<feature type="chain" id="PRO_5045248477" evidence="3">
    <location>
        <begin position="31"/>
        <end position="775"/>
    </location>
</feature>
<evidence type="ECO:0000313" key="5">
    <source>
        <dbReference type="Proteomes" id="UP001523528"/>
    </source>
</evidence>
<organism evidence="4 5">
    <name type="scientific">Acetobacter lambici</name>
    <dbReference type="NCBI Taxonomy" id="1332824"/>
    <lineage>
        <taxon>Bacteria</taxon>
        <taxon>Pseudomonadati</taxon>
        <taxon>Pseudomonadota</taxon>
        <taxon>Alphaproteobacteria</taxon>
        <taxon>Acetobacterales</taxon>
        <taxon>Acetobacteraceae</taxon>
        <taxon>Acetobacter</taxon>
    </lineage>
</organism>
<gene>
    <name evidence="4" type="ORF">NKW50_10095</name>
</gene>
<dbReference type="InterPro" id="IPR027628">
    <property type="entry name" value="DotA_TraY"/>
</dbReference>
<keyword evidence="2" id="KW-0812">Transmembrane</keyword>